<dbReference type="SUPFAM" id="SSF51556">
    <property type="entry name" value="Metallo-dependent hydrolases"/>
    <property type="match status" value="1"/>
</dbReference>
<dbReference type="GO" id="GO:0006145">
    <property type="term" value="P:purine nucleobase catabolic process"/>
    <property type="evidence" value="ECO:0007669"/>
    <property type="project" value="TreeGrafter"/>
</dbReference>
<comment type="cofactor">
    <cofactor evidence="1">
        <name>Zn(2+)</name>
        <dbReference type="ChEBI" id="CHEBI:29105"/>
    </cofactor>
</comment>
<dbReference type="InterPro" id="IPR011059">
    <property type="entry name" value="Metal-dep_hydrolase_composite"/>
</dbReference>
<dbReference type="GO" id="GO:0004038">
    <property type="term" value="F:allantoinase activity"/>
    <property type="evidence" value="ECO:0007669"/>
    <property type="project" value="TreeGrafter"/>
</dbReference>
<dbReference type="GO" id="GO:0046872">
    <property type="term" value="F:metal ion binding"/>
    <property type="evidence" value="ECO:0007669"/>
    <property type="project" value="UniProtKB-KW"/>
</dbReference>
<keyword evidence="7" id="KW-1185">Reference proteome</keyword>
<evidence type="ECO:0000313" key="6">
    <source>
        <dbReference type="EMBL" id="SGY44299.1"/>
    </source>
</evidence>
<dbReference type="EMBL" id="FQNC01000043">
    <property type="protein sequence ID" value="SGY44299.1"/>
    <property type="molecule type" value="Genomic_DNA"/>
</dbReference>
<keyword evidence="3" id="KW-0378">Hydrolase</keyword>
<proteinExistence type="predicted"/>
<dbReference type="PANTHER" id="PTHR43668">
    <property type="entry name" value="ALLANTOINASE"/>
    <property type="match status" value="1"/>
</dbReference>
<gene>
    <name evidence="6" type="primary">BQ5605_C001g00139</name>
    <name evidence="6" type="ORF">BQ5605_C001G00139</name>
</gene>
<dbReference type="InterPro" id="IPR032466">
    <property type="entry name" value="Metal_Hydrolase"/>
</dbReference>
<feature type="region of interest" description="Disordered" evidence="4">
    <location>
        <begin position="226"/>
        <end position="247"/>
    </location>
</feature>
<organism evidence="6 7">
    <name type="scientific">Microbotryum silenes-dioicae</name>
    <dbReference type="NCBI Taxonomy" id="796604"/>
    <lineage>
        <taxon>Eukaryota</taxon>
        <taxon>Fungi</taxon>
        <taxon>Dikarya</taxon>
        <taxon>Basidiomycota</taxon>
        <taxon>Pucciniomycotina</taxon>
        <taxon>Microbotryomycetes</taxon>
        <taxon>Microbotryales</taxon>
        <taxon>Microbotryaceae</taxon>
        <taxon>Microbotryum</taxon>
    </lineage>
</organism>
<evidence type="ECO:0000256" key="3">
    <source>
        <dbReference type="ARBA" id="ARBA00022801"/>
    </source>
</evidence>
<dbReference type="AlphaFoldDB" id="A0A2X0M5X6"/>
<evidence type="ECO:0000256" key="1">
    <source>
        <dbReference type="ARBA" id="ARBA00001947"/>
    </source>
</evidence>
<dbReference type="Proteomes" id="UP000249464">
    <property type="component" value="Unassembled WGS sequence"/>
</dbReference>
<dbReference type="InterPro" id="IPR002195">
    <property type="entry name" value="Dihydroorotase_CS"/>
</dbReference>
<dbReference type="FunFam" id="3.20.20.140:FF:000181">
    <property type="entry name" value="Allantoinase"/>
    <property type="match status" value="1"/>
</dbReference>
<accession>A0A2X0M5X6</accession>
<dbReference type="PROSITE" id="PS00482">
    <property type="entry name" value="DIHYDROOROTASE_1"/>
    <property type="match status" value="1"/>
</dbReference>
<evidence type="ECO:0000313" key="7">
    <source>
        <dbReference type="Proteomes" id="UP000249464"/>
    </source>
</evidence>
<evidence type="ECO:0000259" key="5">
    <source>
        <dbReference type="Pfam" id="PF01979"/>
    </source>
</evidence>
<keyword evidence="2" id="KW-0479">Metal-binding</keyword>
<sequence length="515" mass="57083">MKIFTTSHCYFPSASSGIPATIEVCSSTGLVTAIHRNVRKSREEYPYVNDEDFIHVADQYWLLPGLVDAHVHLNEPGRTEWEGFATGTAAAASGGVTTVVDMPLNAIPPTTTVDHLRQKLEAAKGQCRIDCAFYGGVIPGNQVGPPSNLPENREFLSAAEFFVPHPPQDDLVPLAKEGVKGFKCFLIESGVDEFPCVNEEQVLLAMPKIVEANSLFLFHAELDTPTASPTTPSSPDPRSYSTFLSSRPPSLEESAISLILRTARQHPSLRTHIVHLSAASAIPALRKARREERLKLSIETCFHYLVLTAEQISKGKTLYKCCPPIREAINRDGLWKALIEGDIDFVVSDHSPCVTELKRLEEGDFMKAWGGIGGLGLGLSLLVTEGKRRGVGMEKILEWVCEKPARQVGLERSKGRIQVGGDADFVVFDPRMKFTVRWTGSLFCRRIIINRTDTQTHFFFSLQVNKSELHFKNRSSPYEGLELEGAVIKTYLRGQLVYDRENGFKGIEPSGKMLL</sequence>
<dbReference type="SUPFAM" id="SSF51338">
    <property type="entry name" value="Composite domain of metallo-dependent hydrolases"/>
    <property type="match status" value="1"/>
</dbReference>
<dbReference type="PANTHER" id="PTHR43668:SF2">
    <property type="entry name" value="ALLANTOINASE"/>
    <property type="match status" value="1"/>
</dbReference>
<name>A0A2X0M5X6_9BASI</name>
<feature type="domain" description="Amidohydrolase-related" evidence="5">
    <location>
        <begin position="270"/>
        <end position="497"/>
    </location>
</feature>
<protein>
    <submittedName>
        <fullName evidence="6">BQ5605_C001g00139 protein</fullName>
    </submittedName>
</protein>
<reference evidence="6 7" key="1">
    <citation type="submission" date="2016-11" db="EMBL/GenBank/DDBJ databases">
        <authorList>
            <person name="Jaros S."/>
            <person name="Januszkiewicz K."/>
            <person name="Wedrychowicz H."/>
        </authorList>
    </citation>
    <scope>NUCLEOTIDE SEQUENCE [LARGE SCALE GENOMIC DNA]</scope>
</reference>
<feature type="compositionally biased region" description="Low complexity" evidence="4">
    <location>
        <begin position="226"/>
        <end position="242"/>
    </location>
</feature>
<dbReference type="Gene3D" id="2.30.40.10">
    <property type="entry name" value="Urease, subunit C, domain 1"/>
    <property type="match status" value="1"/>
</dbReference>
<dbReference type="GO" id="GO:0005737">
    <property type="term" value="C:cytoplasm"/>
    <property type="evidence" value="ECO:0007669"/>
    <property type="project" value="TreeGrafter"/>
</dbReference>
<dbReference type="InterPro" id="IPR050138">
    <property type="entry name" value="DHOase/Allantoinase_Hydrolase"/>
</dbReference>
<dbReference type="InterPro" id="IPR006680">
    <property type="entry name" value="Amidohydro-rel"/>
</dbReference>
<dbReference type="Gene3D" id="3.20.20.140">
    <property type="entry name" value="Metal-dependent hydrolases"/>
    <property type="match status" value="1"/>
</dbReference>
<feature type="domain" description="Amidohydrolase-related" evidence="5">
    <location>
        <begin position="62"/>
        <end position="138"/>
    </location>
</feature>
<dbReference type="STRING" id="796604.A0A2X0M5X6"/>
<dbReference type="Pfam" id="PF01979">
    <property type="entry name" value="Amidohydro_1"/>
    <property type="match status" value="2"/>
</dbReference>
<evidence type="ECO:0000256" key="4">
    <source>
        <dbReference type="SAM" id="MobiDB-lite"/>
    </source>
</evidence>
<evidence type="ECO:0000256" key="2">
    <source>
        <dbReference type="ARBA" id="ARBA00022723"/>
    </source>
</evidence>